<accession>A0A8S5RMA9</accession>
<organism evidence="1">
    <name type="scientific">virus sp. ctvdG25</name>
    <dbReference type="NCBI Taxonomy" id="2825827"/>
    <lineage>
        <taxon>Viruses</taxon>
    </lineage>
</organism>
<protein>
    <submittedName>
        <fullName evidence="1">Tail component</fullName>
    </submittedName>
</protein>
<sequence>MKCAAYGRRSKMTDVDTLVKTTLEKLGYPVERLIYTGKAETFITYQIVVGLDTHFSDDESGAEEFTYRADIYSRVDYIALMRSAKRALKEAGFYGITFDPEVFEENTGYYHVPVEFKYMEV</sequence>
<dbReference type="EMBL" id="BK059119">
    <property type="protein sequence ID" value="DAE32250.1"/>
    <property type="molecule type" value="Genomic_DNA"/>
</dbReference>
<proteinExistence type="predicted"/>
<reference evidence="1" key="1">
    <citation type="journal article" date="2021" name="Proc. Natl. Acad. Sci. U.S.A.">
        <title>A Catalog of Tens of Thousands of Viruses from Human Metagenomes Reveals Hidden Associations with Chronic Diseases.</title>
        <authorList>
            <person name="Tisza M.J."/>
            <person name="Buck C.B."/>
        </authorList>
    </citation>
    <scope>NUCLEOTIDE SEQUENCE</scope>
    <source>
        <strain evidence="1">CtvdG25</strain>
    </source>
</reference>
<name>A0A8S5RMA9_9VIRU</name>
<evidence type="ECO:0000313" key="1">
    <source>
        <dbReference type="EMBL" id="DAE32250.1"/>
    </source>
</evidence>